<dbReference type="Pfam" id="PF00501">
    <property type="entry name" value="AMP-binding"/>
    <property type="match status" value="1"/>
</dbReference>
<protein>
    <submittedName>
        <fullName evidence="3">Amino acid adenylation domain-containing protein</fullName>
    </submittedName>
</protein>
<dbReference type="Pfam" id="PF00550">
    <property type="entry name" value="PP-binding"/>
    <property type="match status" value="1"/>
</dbReference>
<feature type="transmembrane region" description="Helical" evidence="1">
    <location>
        <begin position="674"/>
        <end position="696"/>
    </location>
</feature>
<dbReference type="SUPFAM" id="SSF51161">
    <property type="entry name" value="Trimeric LpxA-like enzymes"/>
    <property type="match status" value="2"/>
</dbReference>
<keyword evidence="4" id="KW-1185">Reference proteome</keyword>
<dbReference type="InterPro" id="IPR045851">
    <property type="entry name" value="AMP-bd_C_sf"/>
</dbReference>
<dbReference type="Pfam" id="PF13193">
    <property type="entry name" value="AMP-binding_C"/>
    <property type="match status" value="1"/>
</dbReference>
<feature type="transmembrane region" description="Helical" evidence="1">
    <location>
        <begin position="1153"/>
        <end position="1175"/>
    </location>
</feature>
<dbReference type="Proteomes" id="UP000766629">
    <property type="component" value="Unassembled WGS sequence"/>
</dbReference>
<keyword evidence="1" id="KW-0472">Membrane</keyword>
<dbReference type="InterPro" id="IPR042099">
    <property type="entry name" value="ANL_N_sf"/>
</dbReference>
<dbReference type="PROSITE" id="PS00455">
    <property type="entry name" value="AMP_BINDING"/>
    <property type="match status" value="1"/>
</dbReference>
<dbReference type="InterPro" id="IPR010071">
    <property type="entry name" value="AA_adenyl_dom"/>
</dbReference>
<feature type="transmembrane region" description="Helical" evidence="1">
    <location>
        <begin position="1125"/>
        <end position="1147"/>
    </location>
</feature>
<dbReference type="RefSeq" id="WP_222509752.1">
    <property type="nucleotide sequence ID" value="NZ_JAHVJA010000013.1"/>
</dbReference>
<keyword evidence="1" id="KW-0812">Transmembrane</keyword>
<dbReference type="InterPro" id="IPR011004">
    <property type="entry name" value="Trimer_LpxA-like_sf"/>
</dbReference>
<dbReference type="Gene3D" id="3.40.50.12780">
    <property type="entry name" value="N-terminal domain of ligase-like"/>
    <property type="match status" value="1"/>
</dbReference>
<accession>A0ABS7NKT3</accession>
<sequence length="1344" mass="147204">MLICNTAANTVRWQPGERLHHLFESRCDEFDTAGDSNHLAVISKDATLTFRDLDNRANQLARYLISNGLGPGDRIGLMFDKSAASYTALLAVQKIHAAYVPLDEGFPRERIAFILEDAGVDAVLSLERYAGCFSGIDVPKFFLDFAAPQIETFDTARPSPAELRGEGDEVAYLIYTSGTTGKPKGVVIEQSSICNFVRVAAETYGYTPNDRVYQGMTIAFDFSVEELWVPLLAGAALVPTKQGISLVGEELADFLRRRQVTAMCCVPTLLATIEEELPDLRLLLVSGEACPQGLISRWHRDGRTILNAYGPTEATVTCTITQLHPDKPVTIGGPLPSYSIAILDPEEDIELADGELGEIAVAGVGLAAGYLNRPNLTARKFVPDCLNGPNNPSRRLYRTGDLGRINELGEIEFHGRIDTQVKIRGYRIELTEIESVLLEVPEISQAVVDTWEAEPGTRELVAYYALNHGVAELDKETVASKLKARLPAYMIPSYLEELEHIPLTVNNKADRKQLPPPSGQRFIIRSKTGTAPRSEVERLLADQLGPILNTGNISIDDHFFDDLGAHSLLMARYCAALRKCPGLPSVSMRDIYLNPTIRALGKHAGAAVPGHQMRNPPQVPKPAHIASDREYVLCGAAQFTWMTAYGLFGFWLIVKSVEWALSGNPSAVTAGTRMTIAGFGLFVLFSLIPVAAKWTLIGRWKPARIPVWSMAYFRFWLVKGLIRSAPPAFLAGTPVYNVYLRALGAKIGRGTVMHSASPVCTDLLTIGDNTILRREAVALGYQAEAGFIETGPVTVGDNVFIGEACILEIGAKMENGTQLGHASSLEKGQIAREGKRYHGTPAVETEADYCRVPPRHCSELRRWAYTLGWLTYGFLMLWLISSVLGAAILGGYVDEFAATTDLREMAILAVQVTLVLYFAAFPAGLLFIGIMPRLAHKFVEPGRVYTLFGFHFFMHGLVAGWSNSRFYNLIFGDSSAIVYYLRYVGYNLNKVVQTGSNFGVTQRHTNPFLCDIGTGTMVSDGLSMINTEYSASSFRVLPVKIGAQNYLGNNIHFPAGGRTGENCLIGTKTMIPVDGPVLENTGLLGSPPFEIPRAVQRDTAMAGKLEEAARSGRLREKNVHNLNTALIYQAALLAFVCVVLFALQVAWQGYLAIGFSAWALLAGFLTLFTIGYFVFCERASLGFGRLKPRQAIVLDDYFWSHERHWKMTDHPIINLFAGTPMRGFIGRLLGMRVGRKLFDDGGQFVERTLIEIGDNVTVNFRATLQCHSLEEGVFKSDHIAVGSGATIGVGGFVHYGARLGEKAVLGANAFLMKGEQVAAGDIWSGNPASPPARDIRCRQSELTM</sequence>
<evidence type="ECO:0000313" key="4">
    <source>
        <dbReference type="Proteomes" id="UP000766629"/>
    </source>
</evidence>
<gene>
    <name evidence="3" type="ORF">KUV26_20350</name>
</gene>
<organism evidence="3 4">
    <name type="scientific">Leisingera daeponensis</name>
    <dbReference type="NCBI Taxonomy" id="405746"/>
    <lineage>
        <taxon>Bacteria</taxon>
        <taxon>Pseudomonadati</taxon>
        <taxon>Pseudomonadota</taxon>
        <taxon>Alphaproteobacteria</taxon>
        <taxon>Rhodobacterales</taxon>
        <taxon>Roseobacteraceae</taxon>
        <taxon>Leisingera</taxon>
    </lineage>
</organism>
<comment type="caution">
    <text evidence="3">The sequence shown here is derived from an EMBL/GenBank/DDBJ whole genome shotgun (WGS) entry which is preliminary data.</text>
</comment>
<dbReference type="InterPro" id="IPR012728">
    <property type="entry name" value="Pls/PosA_C"/>
</dbReference>
<feature type="transmembrane region" description="Helical" evidence="1">
    <location>
        <begin position="905"/>
        <end position="930"/>
    </location>
</feature>
<dbReference type="EMBL" id="JAHVJA010000013">
    <property type="protein sequence ID" value="MBY6141797.1"/>
    <property type="molecule type" value="Genomic_DNA"/>
</dbReference>
<dbReference type="NCBIfam" id="TIGR01733">
    <property type="entry name" value="AA-adenyl-dom"/>
    <property type="match status" value="1"/>
</dbReference>
<dbReference type="PANTHER" id="PTHR45527">
    <property type="entry name" value="NONRIBOSOMAL PEPTIDE SYNTHETASE"/>
    <property type="match status" value="1"/>
</dbReference>
<dbReference type="Gene3D" id="3.30.300.30">
    <property type="match status" value="1"/>
</dbReference>
<dbReference type="PANTHER" id="PTHR45527:SF1">
    <property type="entry name" value="FATTY ACID SYNTHASE"/>
    <property type="match status" value="1"/>
</dbReference>
<evidence type="ECO:0000256" key="1">
    <source>
        <dbReference type="SAM" id="Phobius"/>
    </source>
</evidence>
<evidence type="ECO:0000259" key="2">
    <source>
        <dbReference type="PROSITE" id="PS50075"/>
    </source>
</evidence>
<dbReference type="InterPro" id="IPR020845">
    <property type="entry name" value="AMP-binding_CS"/>
</dbReference>
<evidence type="ECO:0000313" key="3">
    <source>
        <dbReference type="EMBL" id="MBY6141797.1"/>
    </source>
</evidence>
<dbReference type="SUPFAM" id="SSF56801">
    <property type="entry name" value="Acetyl-CoA synthetase-like"/>
    <property type="match status" value="1"/>
</dbReference>
<name>A0ABS7NKT3_9RHOB</name>
<dbReference type="PROSITE" id="PS50075">
    <property type="entry name" value="CARRIER"/>
    <property type="match status" value="1"/>
</dbReference>
<feature type="transmembrane region" description="Helical" evidence="1">
    <location>
        <begin position="631"/>
        <end position="654"/>
    </location>
</feature>
<dbReference type="InterPro" id="IPR036736">
    <property type="entry name" value="ACP-like_sf"/>
</dbReference>
<feature type="domain" description="Carrier" evidence="2">
    <location>
        <begin position="531"/>
        <end position="608"/>
    </location>
</feature>
<dbReference type="CDD" id="cd05930">
    <property type="entry name" value="A_NRPS"/>
    <property type="match status" value="1"/>
</dbReference>
<dbReference type="SUPFAM" id="SSF47336">
    <property type="entry name" value="ACP-like"/>
    <property type="match status" value="1"/>
</dbReference>
<proteinExistence type="predicted"/>
<dbReference type="InterPro" id="IPR009081">
    <property type="entry name" value="PP-bd_ACP"/>
</dbReference>
<dbReference type="InterPro" id="IPR000873">
    <property type="entry name" value="AMP-dep_synth/lig_dom"/>
</dbReference>
<dbReference type="Gene3D" id="1.10.1200.10">
    <property type="entry name" value="ACP-like"/>
    <property type="match status" value="1"/>
</dbReference>
<feature type="transmembrane region" description="Helical" evidence="1">
    <location>
        <begin position="869"/>
        <end position="893"/>
    </location>
</feature>
<dbReference type="NCBIfam" id="TIGR02353">
    <property type="entry name" value="NRPS_term_dom"/>
    <property type="match status" value="1"/>
</dbReference>
<dbReference type="Gene3D" id="2.160.10.10">
    <property type="entry name" value="Hexapeptide repeat proteins"/>
    <property type="match status" value="2"/>
</dbReference>
<keyword evidence="1" id="KW-1133">Transmembrane helix</keyword>
<dbReference type="InterPro" id="IPR025110">
    <property type="entry name" value="AMP-bd_C"/>
</dbReference>
<reference evidence="3 4" key="1">
    <citation type="submission" date="2021-06" db="EMBL/GenBank/DDBJ databases">
        <title>50 bacteria genomes isolated from Dapeng, Shenzhen, China.</title>
        <authorList>
            <person name="Zheng W."/>
            <person name="Yu S."/>
            <person name="Huang Y."/>
        </authorList>
    </citation>
    <scope>NUCLEOTIDE SEQUENCE [LARGE SCALE GENOMIC DNA]</scope>
    <source>
        <strain evidence="3 4">DP1N14-2</strain>
    </source>
</reference>